<accession>A0ACC1D0L5</accession>
<dbReference type="Proteomes" id="UP000824533">
    <property type="component" value="Linkage Group LG12"/>
</dbReference>
<proteinExistence type="predicted"/>
<reference evidence="1 2" key="1">
    <citation type="journal article" date="2021" name="Front. Genet.">
        <title>Chromosome-Level Genome Assembly Reveals Significant Gene Expansion in the Toll and IMD Signaling Pathways of Dendrolimus kikuchii.</title>
        <authorList>
            <person name="Zhou J."/>
            <person name="Wu P."/>
            <person name="Xiong Z."/>
            <person name="Liu N."/>
            <person name="Zhao N."/>
            <person name="Ji M."/>
            <person name="Qiu Y."/>
            <person name="Yang B."/>
        </authorList>
    </citation>
    <scope>NUCLEOTIDE SEQUENCE [LARGE SCALE GENOMIC DNA]</scope>
    <source>
        <strain evidence="1">Ann1</strain>
    </source>
</reference>
<keyword evidence="2" id="KW-1185">Reference proteome</keyword>
<comment type="caution">
    <text evidence="1">The sequence shown here is derived from an EMBL/GenBank/DDBJ whole genome shotgun (WGS) entry which is preliminary data.</text>
</comment>
<evidence type="ECO:0000313" key="1">
    <source>
        <dbReference type="EMBL" id="KAJ0177264.1"/>
    </source>
</evidence>
<gene>
    <name evidence="1" type="ORF">K1T71_007273</name>
</gene>
<dbReference type="EMBL" id="CM034398">
    <property type="protein sequence ID" value="KAJ0177264.1"/>
    <property type="molecule type" value="Genomic_DNA"/>
</dbReference>
<organism evidence="1 2">
    <name type="scientific">Dendrolimus kikuchii</name>
    <dbReference type="NCBI Taxonomy" id="765133"/>
    <lineage>
        <taxon>Eukaryota</taxon>
        <taxon>Metazoa</taxon>
        <taxon>Ecdysozoa</taxon>
        <taxon>Arthropoda</taxon>
        <taxon>Hexapoda</taxon>
        <taxon>Insecta</taxon>
        <taxon>Pterygota</taxon>
        <taxon>Neoptera</taxon>
        <taxon>Endopterygota</taxon>
        <taxon>Lepidoptera</taxon>
        <taxon>Glossata</taxon>
        <taxon>Ditrysia</taxon>
        <taxon>Bombycoidea</taxon>
        <taxon>Lasiocampidae</taxon>
        <taxon>Dendrolimus</taxon>
    </lineage>
</organism>
<evidence type="ECO:0000313" key="2">
    <source>
        <dbReference type="Proteomes" id="UP000824533"/>
    </source>
</evidence>
<sequence>MGALLIWNYLLLILVTAFLLRVVFLIYFIITNNCKIRRDSSLRTIICIGSGGHTTEMLRLTKSFDLNKYSPRLYMMADNDVNSEKKVHDTENGRKYYTINRVPRSRNVKQSFSSSMISTFYAMMQTIPIVYNFKPDVVLCNGPGTCFPICIVAFILRCLFLLDCRIVFIESICRVRTMSLTGKVLQYFADVIIVQWPQLRNVCFRAKYFGRLT</sequence>
<name>A0ACC1D0L5_9NEOP</name>
<protein>
    <submittedName>
        <fullName evidence="1">Uncharacterized protein</fullName>
    </submittedName>
</protein>